<dbReference type="AlphaFoldDB" id="A0A1A3MUV0"/>
<name>A0A1A3MUV0_MYCAS</name>
<dbReference type="InterPro" id="IPR000835">
    <property type="entry name" value="HTH_MarR-typ"/>
</dbReference>
<accession>A0A1A3MUV0</accession>
<dbReference type="GO" id="GO:0006950">
    <property type="term" value="P:response to stress"/>
    <property type="evidence" value="ECO:0007669"/>
    <property type="project" value="TreeGrafter"/>
</dbReference>
<feature type="domain" description="HTH marR-type" evidence="1">
    <location>
        <begin position="15"/>
        <end position="151"/>
    </location>
</feature>
<dbReference type="Pfam" id="PF12802">
    <property type="entry name" value="MarR_2"/>
    <property type="match status" value="1"/>
</dbReference>
<dbReference type="SMART" id="SM00347">
    <property type="entry name" value="HTH_MARR"/>
    <property type="match status" value="1"/>
</dbReference>
<keyword evidence="3" id="KW-1185">Reference proteome</keyword>
<dbReference type="GO" id="GO:0003700">
    <property type="term" value="F:DNA-binding transcription factor activity"/>
    <property type="evidence" value="ECO:0007669"/>
    <property type="project" value="InterPro"/>
</dbReference>
<sequence>MGSSSSKSGRLSRVQQEAWLSYMRVYHRLEYEMNRQLQIECGLSLSDYTVLNALSNAPRHRAQLSGLATVIGWERSRLSHHLQRMSRRGLVDRVASDSDGRGTDVVLTDHGEHELVAAAPKHAAHVKRLFFAGIDRDQEGQLAEILTAVYESVLREGTLPKPEFGPAAAD</sequence>
<dbReference type="PANTHER" id="PTHR33164">
    <property type="entry name" value="TRANSCRIPTIONAL REGULATOR, MARR FAMILY"/>
    <property type="match status" value="1"/>
</dbReference>
<dbReference type="PANTHER" id="PTHR33164:SF99">
    <property type="entry name" value="MARR FAMILY REGULATORY PROTEIN"/>
    <property type="match status" value="1"/>
</dbReference>
<reference evidence="2 3" key="1">
    <citation type="submission" date="2016-06" db="EMBL/GenBank/DDBJ databases">
        <authorList>
            <person name="Kjaerup R.B."/>
            <person name="Dalgaard T.S."/>
            <person name="Juul-Madsen H.R."/>
        </authorList>
    </citation>
    <scope>NUCLEOTIDE SEQUENCE [LARGE SCALE GENOMIC DNA]</scope>
    <source>
        <strain evidence="2 3">1245139.5</strain>
    </source>
</reference>
<dbReference type="Gene3D" id="1.10.10.10">
    <property type="entry name" value="Winged helix-like DNA-binding domain superfamily/Winged helix DNA-binding domain"/>
    <property type="match status" value="1"/>
</dbReference>
<protein>
    <submittedName>
        <fullName evidence="2">MarR family transcriptional regulator</fullName>
    </submittedName>
</protein>
<dbReference type="InterPro" id="IPR036390">
    <property type="entry name" value="WH_DNA-bd_sf"/>
</dbReference>
<evidence type="ECO:0000259" key="1">
    <source>
        <dbReference type="PROSITE" id="PS50995"/>
    </source>
</evidence>
<dbReference type="Proteomes" id="UP000093629">
    <property type="component" value="Unassembled WGS sequence"/>
</dbReference>
<dbReference type="RefSeq" id="WP_065160288.1">
    <property type="nucleotide sequence ID" value="NZ_LZLQ01000124.1"/>
</dbReference>
<evidence type="ECO:0000313" key="2">
    <source>
        <dbReference type="EMBL" id="OBK12584.1"/>
    </source>
</evidence>
<organism evidence="2 3">
    <name type="scientific">Mycobacterium asiaticum</name>
    <dbReference type="NCBI Taxonomy" id="1790"/>
    <lineage>
        <taxon>Bacteria</taxon>
        <taxon>Bacillati</taxon>
        <taxon>Actinomycetota</taxon>
        <taxon>Actinomycetes</taxon>
        <taxon>Mycobacteriales</taxon>
        <taxon>Mycobacteriaceae</taxon>
        <taxon>Mycobacterium</taxon>
    </lineage>
</organism>
<dbReference type="InterPro" id="IPR039422">
    <property type="entry name" value="MarR/SlyA-like"/>
</dbReference>
<evidence type="ECO:0000313" key="3">
    <source>
        <dbReference type="Proteomes" id="UP000093629"/>
    </source>
</evidence>
<dbReference type="EMBL" id="LZLQ01000124">
    <property type="protein sequence ID" value="OBK12584.1"/>
    <property type="molecule type" value="Genomic_DNA"/>
</dbReference>
<dbReference type="SUPFAM" id="SSF46785">
    <property type="entry name" value="Winged helix' DNA-binding domain"/>
    <property type="match status" value="1"/>
</dbReference>
<gene>
    <name evidence="2" type="ORF">A5636_11225</name>
</gene>
<comment type="caution">
    <text evidence="2">The sequence shown here is derived from an EMBL/GenBank/DDBJ whole genome shotgun (WGS) entry which is preliminary data.</text>
</comment>
<dbReference type="InterPro" id="IPR036388">
    <property type="entry name" value="WH-like_DNA-bd_sf"/>
</dbReference>
<proteinExistence type="predicted"/>
<dbReference type="PROSITE" id="PS50995">
    <property type="entry name" value="HTH_MARR_2"/>
    <property type="match status" value="1"/>
</dbReference>